<dbReference type="InterPro" id="IPR010721">
    <property type="entry name" value="UstE-like"/>
</dbReference>
<comment type="caution">
    <text evidence="2">The sequence shown here is derived from an EMBL/GenBank/DDBJ whole genome shotgun (WGS) entry which is preliminary data.</text>
</comment>
<dbReference type="RefSeq" id="WP_255913762.1">
    <property type="nucleotide sequence ID" value="NZ_JANFQO010000006.1"/>
</dbReference>
<dbReference type="EMBL" id="JANFQO010000006">
    <property type="protein sequence ID" value="MCQ4164816.1"/>
    <property type="molecule type" value="Genomic_DNA"/>
</dbReference>
<dbReference type="Pfam" id="PF06966">
    <property type="entry name" value="DUF1295"/>
    <property type="match status" value="1"/>
</dbReference>
<name>A0ABT1QRC4_9GAMM</name>
<evidence type="ECO:0000256" key="1">
    <source>
        <dbReference type="SAM" id="Phobius"/>
    </source>
</evidence>
<reference evidence="2" key="1">
    <citation type="submission" date="2022-07" db="EMBL/GenBank/DDBJ databases">
        <title>Tahibacter sp., a new gammaproteobacterium isolated from the silt sample collected at pig farm.</title>
        <authorList>
            <person name="Chen H."/>
        </authorList>
    </citation>
    <scope>NUCLEOTIDE SEQUENCE</scope>
    <source>
        <strain evidence="2">P2K</strain>
    </source>
</reference>
<feature type="transmembrane region" description="Helical" evidence="1">
    <location>
        <begin position="133"/>
        <end position="155"/>
    </location>
</feature>
<feature type="transmembrane region" description="Helical" evidence="1">
    <location>
        <begin position="6"/>
        <end position="24"/>
    </location>
</feature>
<dbReference type="Proteomes" id="UP001165498">
    <property type="component" value="Unassembled WGS sequence"/>
</dbReference>
<keyword evidence="1" id="KW-0812">Transmembrane</keyword>
<keyword evidence="1" id="KW-0472">Membrane</keyword>
<keyword evidence="3" id="KW-1185">Reference proteome</keyword>
<accession>A0ABT1QRC4</accession>
<evidence type="ECO:0000313" key="3">
    <source>
        <dbReference type="Proteomes" id="UP001165498"/>
    </source>
</evidence>
<feature type="transmembrane region" description="Helical" evidence="1">
    <location>
        <begin position="105"/>
        <end position="127"/>
    </location>
</feature>
<dbReference type="PROSITE" id="PS50244">
    <property type="entry name" value="S5A_REDUCTASE"/>
    <property type="match status" value="1"/>
</dbReference>
<dbReference type="PANTHER" id="PTHR32251">
    <property type="entry name" value="3-OXO-5-ALPHA-STEROID 4-DEHYDROGENASE"/>
    <property type="match status" value="1"/>
</dbReference>
<gene>
    <name evidence="2" type="ORF">NM961_08840</name>
</gene>
<proteinExistence type="predicted"/>
<evidence type="ECO:0000313" key="2">
    <source>
        <dbReference type="EMBL" id="MCQ4164816.1"/>
    </source>
</evidence>
<organism evidence="2 3">
    <name type="scientific">Tahibacter harae</name>
    <dbReference type="NCBI Taxonomy" id="2963937"/>
    <lineage>
        <taxon>Bacteria</taxon>
        <taxon>Pseudomonadati</taxon>
        <taxon>Pseudomonadota</taxon>
        <taxon>Gammaproteobacteria</taxon>
        <taxon>Lysobacterales</taxon>
        <taxon>Rhodanobacteraceae</taxon>
        <taxon>Tahibacter</taxon>
    </lineage>
</organism>
<feature type="transmembrane region" description="Helical" evidence="1">
    <location>
        <begin position="31"/>
        <end position="51"/>
    </location>
</feature>
<protein>
    <submittedName>
        <fullName evidence="2">DUF1295 domain-containing protein</fullName>
    </submittedName>
</protein>
<dbReference type="Gene3D" id="1.20.120.1630">
    <property type="match status" value="1"/>
</dbReference>
<keyword evidence="1" id="KW-1133">Transmembrane helix</keyword>
<feature type="transmembrane region" description="Helical" evidence="1">
    <location>
        <begin position="190"/>
        <end position="212"/>
    </location>
</feature>
<sequence>MIDSQDVLVVWIAAAVAMFLAWLLQLATRNAGLVDAVWASCLSASALFYAGSGHGGIVARAAVAVLGGFWGCRLCLHILARVLTEHEDGRYRHLRERWRGNPFKFFLLFQAQAVAVVLFSLPLHAAAQGPAEVMTPAVAAGIVIWIISLCGETLADYQLARFRRDLRNRGKTCRSGLWRYSRHPNYFFEWLHWFAYIFIAAGAYNAALAWLGPLLMLAALRWISGIPHTEAQALRTRGEDYRAYQRETSMFVPWFPRRGRT</sequence>
<dbReference type="PANTHER" id="PTHR32251:SF23">
    <property type="entry name" value="3-OXO-5-ALPHA-STEROID 4-DEHYDROGENASE (DUF1295)"/>
    <property type="match status" value="1"/>
</dbReference>